<evidence type="ECO:0000256" key="2">
    <source>
        <dbReference type="ARBA" id="ARBA00008959"/>
    </source>
</evidence>
<sequence>MDLFEYRNAEHGNLNAPLAERMRPRTLAEVFGQEHLTGAGGLIASALATDHIFPMIMWGPPGCGKTTLASIIASETKCRFIKISAVLSGVKDVRAVIEEAKKERNLKGRKTVLFVDEIHRFNKAQQDAFLYHVESGLITLLGATTENPSFEVIPALLSRVRVVTLKSLTPETIFNVLKRAMEDKDRGLARMEVAVDDEALDHLVRMADGDVRTALNTLEILVEQKRMEAGKGCRVTLAEAEALLERKAVRYDKGGDEHYNLISAFHKSLRGSDPDAALYWMVRMLKAGEDPFYIARRMVAVATEDVGMADPAALSMALHAMEAYKFLGAAEGERALAQAAVYLATAPKSNSVYTALAAVREEVDKGGSLPVPKHIRNAPTQLMKNLGYKEGYRYAHDYPGGFVPQQYLPDEISDKSWYTPTDRGYESVVGPRLASWKEIISRTKKKR</sequence>
<dbReference type="InterPro" id="IPR051314">
    <property type="entry name" value="AAA_ATPase_RarA/MGS1/WRNIP1"/>
</dbReference>
<evidence type="ECO:0000256" key="1">
    <source>
        <dbReference type="ARBA" id="ARBA00002393"/>
    </source>
</evidence>
<dbReference type="SUPFAM" id="SSF52540">
    <property type="entry name" value="P-loop containing nucleoside triphosphate hydrolases"/>
    <property type="match status" value="1"/>
</dbReference>
<dbReference type="Gene3D" id="1.10.8.60">
    <property type="match status" value="1"/>
</dbReference>
<evidence type="ECO:0000256" key="5">
    <source>
        <dbReference type="ARBA" id="ARBA00022741"/>
    </source>
</evidence>
<feature type="domain" description="AAA+ ATPase" evidence="7">
    <location>
        <begin position="51"/>
        <end position="168"/>
    </location>
</feature>
<dbReference type="SMART" id="SM00382">
    <property type="entry name" value="AAA"/>
    <property type="match status" value="1"/>
</dbReference>
<dbReference type="Pfam" id="PF12002">
    <property type="entry name" value="MgsA_C"/>
    <property type="match status" value="1"/>
</dbReference>
<dbReference type="FunFam" id="1.10.3710.10:FF:000004">
    <property type="entry name" value="Putative ATPase, AAA family"/>
    <property type="match status" value="1"/>
</dbReference>
<comment type="function">
    <text evidence="1">DNA-dependent ATPase that plays important roles in cellular responses to stalled DNA replication processes.</text>
</comment>
<dbReference type="GO" id="GO:0008047">
    <property type="term" value="F:enzyme activator activity"/>
    <property type="evidence" value="ECO:0007669"/>
    <property type="project" value="TreeGrafter"/>
</dbReference>
<keyword evidence="6" id="KW-0067">ATP-binding</keyword>
<dbReference type="Gene3D" id="1.10.3710.10">
    <property type="entry name" value="DNA polymerase III clamp loader subunits, C-terminal domain"/>
    <property type="match status" value="1"/>
</dbReference>
<dbReference type="EMBL" id="FMUX01000007">
    <property type="protein sequence ID" value="SCY32633.1"/>
    <property type="molecule type" value="Genomic_DNA"/>
</dbReference>
<comment type="similarity">
    <text evidence="2">Belongs to the AAA ATPase family. RarA/MGS1/WRNIP1 subfamily.</text>
</comment>
<dbReference type="PANTHER" id="PTHR13779">
    <property type="entry name" value="WERNER HELICASE-INTERACTING PROTEIN 1 FAMILY MEMBER"/>
    <property type="match status" value="1"/>
</dbReference>
<dbReference type="InterPro" id="IPR003593">
    <property type="entry name" value="AAA+_ATPase"/>
</dbReference>
<dbReference type="STRING" id="419481.SAMN05216233_10737"/>
<dbReference type="InterPro" id="IPR027417">
    <property type="entry name" value="P-loop_NTPase"/>
</dbReference>
<dbReference type="InterPro" id="IPR032423">
    <property type="entry name" value="AAA_assoc_2"/>
</dbReference>
<dbReference type="GO" id="GO:0003677">
    <property type="term" value="F:DNA binding"/>
    <property type="evidence" value="ECO:0007669"/>
    <property type="project" value="InterPro"/>
</dbReference>
<dbReference type="GO" id="GO:0000731">
    <property type="term" value="P:DNA synthesis involved in DNA repair"/>
    <property type="evidence" value="ECO:0007669"/>
    <property type="project" value="TreeGrafter"/>
</dbReference>
<dbReference type="GO" id="GO:0006261">
    <property type="term" value="P:DNA-templated DNA replication"/>
    <property type="evidence" value="ECO:0007669"/>
    <property type="project" value="TreeGrafter"/>
</dbReference>
<dbReference type="Pfam" id="PF16193">
    <property type="entry name" value="AAA_assoc_2"/>
    <property type="match status" value="1"/>
</dbReference>
<keyword evidence="4" id="KW-0235">DNA replication</keyword>
<dbReference type="Gene3D" id="3.40.50.300">
    <property type="entry name" value="P-loop containing nucleotide triphosphate hydrolases"/>
    <property type="match status" value="1"/>
</dbReference>
<keyword evidence="9" id="KW-1185">Reference proteome</keyword>
<reference evidence="8 9" key="1">
    <citation type="submission" date="2016-10" db="EMBL/GenBank/DDBJ databases">
        <authorList>
            <person name="de Groot N.N."/>
        </authorList>
    </citation>
    <scope>NUCLEOTIDE SEQUENCE [LARGE SCALE GENOMIC DNA]</scope>
    <source>
        <strain evidence="8 9">AA1</strain>
    </source>
</reference>
<evidence type="ECO:0000256" key="6">
    <source>
        <dbReference type="ARBA" id="ARBA00022840"/>
    </source>
</evidence>
<dbReference type="PANTHER" id="PTHR13779:SF7">
    <property type="entry name" value="ATPASE WRNIP1"/>
    <property type="match status" value="1"/>
</dbReference>
<protein>
    <recommendedName>
        <fullName evidence="3">Replication-associated recombination protein A</fullName>
    </recommendedName>
</protein>
<proteinExistence type="inferred from homology"/>
<dbReference type="GO" id="GO:0005524">
    <property type="term" value="F:ATP binding"/>
    <property type="evidence" value="ECO:0007669"/>
    <property type="project" value="UniProtKB-KW"/>
</dbReference>
<dbReference type="CDD" id="cd00009">
    <property type="entry name" value="AAA"/>
    <property type="match status" value="1"/>
</dbReference>
<dbReference type="OrthoDB" id="9778364at2"/>
<dbReference type="CDD" id="cd18139">
    <property type="entry name" value="HLD_clamp_RarA"/>
    <property type="match status" value="1"/>
</dbReference>
<dbReference type="FunFam" id="1.20.272.10:FF:000001">
    <property type="entry name" value="Putative AAA family ATPase"/>
    <property type="match status" value="1"/>
</dbReference>
<dbReference type="AlphaFoldDB" id="A0A1G5F094"/>
<keyword evidence="5" id="KW-0547">Nucleotide-binding</keyword>
<dbReference type="InterPro" id="IPR003959">
    <property type="entry name" value="ATPase_AAA_core"/>
</dbReference>
<dbReference type="Proteomes" id="UP000198870">
    <property type="component" value="Unassembled WGS sequence"/>
</dbReference>
<dbReference type="GO" id="GO:0017116">
    <property type="term" value="F:single-stranded DNA helicase activity"/>
    <property type="evidence" value="ECO:0007669"/>
    <property type="project" value="TreeGrafter"/>
</dbReference>
<dbReference type="GO" id="GO:0016887">
    <property type="term" value="F:ATP hydrolysis activity"/>
    <property type="evidence" value="ECO:0007669"/>
    <property type="project" value="InterPro"/>
</dbReference>
<dbReference type="Gene3D" id="1.20.272.10">
    <property type="match status" value="1"/>
</dbReference>
<dbReference type="RefSeq" id="WP_092210694.1">
    <property type="nucleotide sequence ID" value="NZ_FMUX01000007.1"/>
</dbReference>
<dbReference type="SUPFAM" id="SSF48019">
    <property type="entry name" value="post-AAA+ oligomerization domain-like"/>
    <property type="match status" value="1"/>
</dbReference>
<dbReference type="FunFam" id="3.40.50.300:FF:000137">
    <property type="entry name" value="Replication-associated recombination protein A"/>
    <property type="match status" value="1"/>
</dbReference>
<evidence type="ECO:0000256" key="3">
    <source>
        <dbReference type="ARBA" id="ARBA00020776"/>
    </source>
</evidence>
<evidence type="ECO:0000256" key="4">
    <source>
        <dbReference type="ARBA" id="ARBA00022705"/>
    </source>
</evidence>
<evidence type="ECO:0000259" key="7">
    <source>
        <dbReference type="SMART" id="SM00382"/>
    </source>
</evidence>
<gene>
    <name evidence="8" type="ORF">SAMN05216233_10737</name>
</gene>
<evidence type="ECO:0000313" key="9">
    <source>
        <dbReference type="Proteomes" id="UP000198870"/>
    </source>
</evidence>
<dbReference type="InterPro" id="IPR008921">
    <property type="entry name" value="DNA_pol3_clamp-load_cplx_C"/>
</dbReference>
<evidence type="ECO:0000313" key="8">
    <source>
        <dbReference type="EMBL" id="SCY32633.1"/>
    </source>
</evidence>
<accession>A0A1G5F094</accession>
<dbReference type="FunFam" id="1.10.8.60:FF:000029">
    <property type="entry name" value="Replication-associated recombination protein A"/>
    <property type="match status" value="1"/>
</dbReference>
<dbReference type="Pfam" id="PF00004">
    <property type="entry name" value="AAA"/>
    <property type="match status" value="1"/>
</dbReference>
<name>A0A1G5F094_9BACT</name>
<dbReference type="InterPro" id="IPR021886">
    <property type="entry name" value="MgsA_C"/>
</dbReference>
<organism evidence="8 9">
    <name type="scientific">Desulfoluna spongiiphila</name>
    <dbReference type="NCBI Taxonomy" id="419481"/>
    <lineage>
        <taxon>Bacteria</taxon>
        <taxon>Pseudomonadati</taxon>
        <taxon>Thermodesulfobacteriota</taxon>
        <taxon>Desulfobacteria</taxon>
        <taxon>Desulfobacterales</taxon>
        <taxon>Desulfolunaceae</taxon>
        <taxon>Desulfoluna</taxon>
    </lineage>
</organism>